<gene>
    <name evidence="6" type="primary">xynR_2</name>
    <name evidence="6" type="ORF">DSM112329_04278</name>
</gene>
<dbReference type="PROSITE" id="PS51078">
    <property type="entry name" value="ICLR_ED"/>
    <property type="match status" value="1"/>
</dbReference>
<sequence>MSLQTIRRAGEFLALFTTDAPEWGVTEAAERTRLPKTIAHAQLSSLTEIGLLRRTAQNRYRLGWRILDLSRTLDASTAFRQTARPVMRALADSTGETVHLAILEDGRAVYVEKIEGRHGVQIGESHIGAQLPAHCSGVGKVLLAFRPWTDVERIIREHGLASRTPHTITSPDVLRLEITTVRRQRLAYDHEEAVLGIACVAAPVFGANGLIACALSLSAPAPRYAERSETYRQAVTTAATRLSTQLGGRP</sequence>
<dbReference type="EMBL" id="CP114014">
    <property type="protein sequence ID" value="XAY07397.1"/>
    <property type="molecule type" value="Genomic_DNA"/>
</dbReference>
<accession>A0AAU7B103</accession>
<reference evidence="6" key="1">
    <citation type="submission" date="2022-12" db="EMBL/GenBank/DDBJ databases">
        <title>Paraconexibacter alkalitolerans sp. nov. and Baekduia alba sp. nov., isolated from soil and emended description of the genera Paraconexibacter (Chun et al., 2020) and Baekduia (An et al., 2020).</title>
        <authorList>
            <person name="Vieira S."/>
            <person name="Huber K.J."/>
            <person name="Geppert A."/>
            <person name="Wolf J."/>
            <person name="Neumann-Schaal M."/>
            <person name="Muesken M."/>
            <person name="Overmann J."/>
        </authorList>
    </citation>
    <scope>NUCLEOTIDE SEQUENCE</scope>
    <source>
        <strain evidence="6">AEG42_29</strain>
    </source>
</reference>
<dbReference type="SUPFAM" id="SSF46785">
    <property type="entry name" value="Winged helix' DNA-binding domain"/>
    <property type="match status" value="1"/>
</dbReference>
<dbReference type="GO" id="GO:0003700">
    <property type="term" value="F:DNA-binding transcription factor activity"/>
    <property type="evidence" value="ECO:0007669"/>
    <property type="project" value="TreeGrafter"/>
</dbReference>
<dbReference type="InterPro" id="IPR036388">
    <property type="entry name" value="WH-like_DNA-bd_sf"/>
</dbReference>
<dbReference type="Pfam" id="PF01614">
    <property type="entry name" value="IclR_C"/>
    <property type="match status" value="1"/>
</dbReference>
<feature type="domain" description="IclR-ED" evidence="5">
    <location>
        <begin position="65"/>
        <end position="248"/>
    </location>
</feature>
<feature type="domain" description="HTH iclR-type" evidence="4">
    <location>
        <begin position="3"/>
        <end position="64"/>
    </location>
</feature>
<evidence type="ECO:0000313" key="6">
    <source>
        <dbReference type="EMBL" id="XAY07397.1"/>
    </source>
</evidence>
<dbReference type="PROSITE" id="PS51077">
    <property type="entry name" value="HTH_ICLR"/>
    <property type="match status" value="1"/>
</dbReference>
<dbReference type="InterPro" id="IPR014757">
    <property type="entry name" value="Tscrpt_reg_IclR_C"/>
</dbReference>
<evidence type="ECO:0000259" key="4">
    <source>
        <dbReference type="PROSITE" id="PS51077"/>
    </source>
</evidence>
<keyword evidence="2" id="KW-0238">DNA-binding</keyword>
<dbReference type="SMART" id="SM00346">
    <property type="entry name" value="HTH_ICLR"/>
    <property type="match status" value="1"/>
</dbReference>
<dbReference type="Gene3D" id="1.10.10.10">
    <property type="entry name" value="Winged helix-like DNA-binding domain superfamily/Winged helix DNA-binding domain"/>
    <property type="match status" value="1"/>
</dbReference>
<keyword evidence="3" id="KW-0804">Transcription</keyword>
<dbReference type="Gene3D" id="3.30.450.40">
    <property type="match status" value="1"/>
</dbReference>
<dbReference type="Pfam" id="PF09339">
    <property type="entry name" value="HTH_IclR"/>
    <property type="match status" value="1"/>
</dbReference>
<evidence type="ECO:0000256" key="1">
    <source>
        <dbReference type="ARBA" id="ARBA00023015"/>
    </source>
</evidence>
<organism evidence="6">
    <name type="scientific">Paraconexibacter sp. AEG42_29</name>
    <dbReference type="NCBI Taxonomy" id="2997339"/>
    <lineage>
        <taxon>Bacteria</taxon>
        <taxon>Bacillati</taxon>
        <taxon>Actinomycetota</taxon>
        <taxon>Thermoleophilia</taxon>
        <taxon>Solirubrobacterales</taxon>
        <taxon>Paraconexibacteraceae</taxon>
        <taxon>Paraconexibacter</taxon>
    </lineage>
</organism>
<dbReference type="SUPFAM" id="SSF55781">
    <property type="entry name" value="GAF domain-like"/>
    <property type="match status" value="1"/>
</dbReference>
<dbReference type="InterPro" id="IPR029016">
    <property type="entry name" value="GAF-like_dom_sf"/>
</dbReference>
<evidence type="ECO:0000256" key="3">
    <source>
        <dbReference type="ARBA" id="ARBA00023163"/>
    </source>
</evidence>
<dbReference type="KEGG" id="parq:DSM112329_04278"/>
<evidence type="ECO:0000256" key="2">
    <source>
        <dbReference type="ARBA" id="ARBA00023125"/>
    </source>
</evidence>
<dbReference type="AlphaFoldDB" id="A0AAU7B103"/>
<dbReference type="InterPro" id="IPR050707">
    <property type="entry name" value="HTH_MetabolicPath_Reg"/>
</dbReference>
<dbReference type="RefSeq" id="WP_354698592.1">
    <property type="nucleotide sequence ID" value="NZ_CP114014.1"/>
</dbReference>
<protein>
    <submittedName>
        <fullName evidence="6">HTH-type transcriptional regulator XynR</fullName>
    </submittedName>
</protein>
<dbReference type="PANTHER" id="PTHR30136">
    <property type="entry name" value="HELIX-TURN-HELIX TRANSCRIPTIONAL REGULATOR, ICLR FAMILY"/>
    <property type="match status" value="1"/>
</dbReference>
<dbReference type="GO" id="GO:0003677">
    <property type="term" value="F:DNA binding"/>
    <property type="evidence" value="ECO:0007669"/>
    <property type="project" value="UniProtKB-KW"/>
</dbReference>
<dbReference type="InterPro" id="IPR005471">
    <property type="entry name" value="Tscrpt_reg_IclR_N"/>
</dbReference>
<dbReference type="PANTHER" id="PTHR30136:SF2">
    <property type="entry name" value="TRANSCRIPTIONAL REGULATOR ICLR"/>
    <property type="match status" value="1"/>
</dbReference>
<name>A0AAU7B103_9ACTN</name>
<evidence type="ECO:0000259" key="5">
    <source>
        <dbReference type="PROSITE" id="PS51078"/>
    </source>
</evidence>
<keyword evidence="1" id="KW-0805">Transcription regulation</keyword>
<proteinExistence type="predicted"/>
<dbReference type="InterPro" id="IPR036390">
    <property type="entry name" value="WH_DNA-bd_sf"/>
</dbReference>
<dbReference type="GO" id="GO:0045892">
    <property type="term" value="P:negative regulation of DNA-templated transcription"/>
    <property type="evidence" value="ECO:0007669"/>
    <property type="project" value="TreeGrafter"/>
</dbReference>